<dbReference type="SUPFAM" id="SSF53474">
    <property type="entry name" value="alpha/beta-Hydrolases"/>
    <property type="match status" value="1"/>
</dbReference>
<name>A0A3P3U9F6_9BACL</name>
<keyword evidence="1" id="KW-0175">Coiled coil</keyword>
<dbReference type="OrthoDB" id="9769481at2"/>
<dbReference type="InterPro" id="IPR029058">
    <property type="entry name" value="AB_hydrolase_fold"/>
</dbReference>
<protein>
    <submittedName>
        <fullName evidence="2">DUF2974 domain-containing protein</fullName>
    </submittedName>
</protein>
<dbReference type="EMBL" id="RRCN01000001">
    <property type="protein sequence ID" value="RRJ66920.1"/>
    <property type="molecule type" value="Genomic_DNA"/>
</dbReference>
<dbReference type="Pfam" id="PF11187">
    <property type="entry name" value="Mbeg1-like"/>
    <property type="match status" value="1"/>
</dbReference>
<evidence type="ECO:0000256" key="1">
    <source>
        <dbReference type="SAM" id="Coils"/>
    </source>
</evidence>
<comment type="caution">
    <text evidence="2">The sequence shown here is derived from an EMBL/GenBank/DDBJ whole genome shotgun (WGS) entry which is preliminary data.</text>
</comment>
<dbReference type="Gene3D" id="1.20.120.20">
    <property type="entry name" value="Apolipoprotein"/>
    <property type="match status" value="2"/>
</dbReference>
<dbReference type="Proteomes" id="UP000267017">
    <property type="component" value="Unassembled WGS sequence"/>
</dbReference>
<dbReference type="RefSeq" id="WP_128634704.1">
    <property type="nucleotide sequence ID" value="NZ_RRCN01000001.1"/>
</dbReference>
<feature type="coiled-coil region" evidence="1">
    <location>
        <begin position="763"/>
        <end position="790"/>
    </location>
</feature>
<dbReference type="Gene3D" id="3.40.50.1820">
    <property type="entry name" value="alpha/beta hydrolase"/>
    <property type="match status" value="1"/>
</dbReference>
<reference evidence="2 3" key="1">
    <citation type="submission" date="2018-11" db="EMBL/GenBank/DDBJ databases">
        <title>Genome sequencing of Paenibacillus sp. KCOM 3021 (= ChDC PVNT-B20).</title>
        <authorList>
            <person name="Kook J.-K."/>
            <person name="Park S.-N."/>
            <person name="Lim Y.K."/>
        </authorList>
    </citation>
    <scope>NUCLEOTIDE SEQUENCE [LARGE SCALE GENOMIC DNA]</scope>
    <source>
        <strain evidence="2 3">KCOM 3021</strain>
    </source>
</reference>
<organism evidence="2 3">
    <name type="scientific">Paenibacillus oralis</name>
    <dbReference type="NCBI Taxonomy" id="2490856"/>
    <lineage>
        <taxon>Bacteria</taxon>
        <taxon>Bacillati</taxon>
        <taxon>Bacillota</taxon>
        <taxon>Bacilli</taxon>
        <taxon>Bacillales</taxon>
        <taxon>Paenibacillaceae</taxon>
        <taxon>Paenibacillus</taxon>
    </lineage>
</organism>
<dbReference type="InterPro" id="IPR024499">
    <property type="entry name" value="Mbeg1-like"/>
</dbReference>
<sequence length="820" mass="90419">MGELSESQLILLDNLIYLDGVANRNGKTVKVIVNDLLKGGLDKNRTVKDGIVSYPGQMSREEWITVLQAIKKDPQLMNLKVKHGEVGNVYDKSGNLITDGHGKPLEVGARMATFVETGTDEAGKPIVKEATVVFRGTSGDLEWHDNGTGGYLTDTEMQQRALAYIEKLPYSNITVTGHSKGGNKAQYVGILSDKVDRVVSLDGQGFSKEFVEKYKDLIEANSHKITSVSAENDYVNCLLIPVAGKIIYIDTEYQKDFLRNHSPGIVLDENGQLREVTNQGAIPQLVNDLTIYLNAHMEEPDRSYAMDGLLALMESGEEGFQKESQSQTDQSIKIVLPYVGDYLLEKAAQGGKDFGGLLASALGAAVMPREYLDDFLRYLKINADNFGYMFQLGKEVGTIIKDIVLEKLSGFLSDLADKISDKAKAIGDAIASFAGKIKDGWDAMVRGIENFFADVKHAGEAAMQAVNRFMDKLVQGVQNFCNWIAEGTRKAIEAAKNAWNSSVDKVKSWFGDVKESISNKVGALKNGIKHVVELTREGFRKFIDASVTKAKEIGNWLVTKLDQARNTAIEIGAKVSAAFTAMADKLKAGWESVKTGMKNLAGNIKETAVRVAEAMARFAQTLSRAVKSFCDKIVAAYKRMMEGLKQGWDNLVGNISTLFSKATNLIRQEVDEFKDNVKSAVSMTRGKVKDFGKQAVKGIKGFTGKVVKGMSKISGGLLMVSVNRLTDLQSKFKRMDDDFVSTTSRIVNDAERIASNVSRAYSESNVQSQIRQLQRAIDDVRNRRNQVAAEMQRKIRSLSMARDQYVKIERMLKSNIGNLT</sequence>
<evidence type="ECO:0000313" key="3">
    <source>
        <dbReference type="Proteomes" id="UP000267017"/>
    </source>
</evidence>
<dbReference type="AlphaFoldDB" id="A0A3P3U9F6"/>
<gene>
    <name evidence="2" type="ORF">EHV15_31330</name>
</gene>
<dbReference type="SUPFAM" id="SSF58113">
    <property type="entry name" value="Apolipoprotein A-I"/>
    <property type="match status" value="2"/>
</dbReference>
<proteinExistence type="predicted"/>
<evidence type="ECO:0000313" key="2">
    <source>
        <dbReference type="EMBL" id="RRJ66920.1"/>
    </source>
</evidence>
<accession>A0A3P3U9F6</accession>
<keyword evidence="3" id="KW-1185">Reference proteome</keyword>